<evidence type="ECO:0000256" key="1">
    <source>
        <dbReference type="SAM" id="MobiDB-lite"/>
    </source>
</evidence>
<comment type="caution">
    <text evidence="3">The sequence shown here is derived from an EMBL/GenBank/DDBJ whole genome shotgun (WGS) entry which is preliminary data.</text>
</comment>
<proteinExistence type="predicted"/>
<dbReference type="PANTHER" id="PTHR47685">
    <property type="entry name" value="MAGNESIUM TRANSPORT PROTEIN CORA"/>
    <property type="match status" value="1"/>
</dbReference>
<name>A0AA39YV43_9PEZI</name>
<protein>
    <recommendedName>
        <fullName evidence="5">Ankyrin repeat protein</fullName>
    </recommendedName>
</protein>
<evidence type="ECO:0000313" key="3">
    <source>
        <dbReference type="EMBL" id="KAK0659154.1"/>
    </source>
</evidence>
<feature type="compositionally biased region" description="Low complexity" evidence="1">
    <location>
        <begin position="157"/>
        <end position="181"/>
    </location>
</feature>
<accession>A0AA39YV43</accession>
<keyword evidence="2" id="KW-0472">Membrane</keyword>
<dbReference type="EMBL" id="JAULSY010000190">
    <property type="protein sequence ID" value="KAK0659154.1"/>
    <property type="molecule type" value="Genomic_DNA"/>
</dbReference>
<evidence type="ECO:0000256" key="2">
    <source>
        <dbReference type="SAM" id="Phobius"/>
    </source>
</evidence>
<keyword evidence="4" id="KW-1185">Reference proteome</keyword>
<sequence>MSRFVDAMTFARNTANDGYCRLPHVQCQPKIDGTITSSKISLVVPFIDFESEGYLMRHKTPHDTLGRKQKRLKLLEEEFGQYDGSIGIQLPETLDQAYYEGSASLNERNTDQVVYKWLKDRDNRRRARSIATASQNAGATDTAAHAHGGGNLPIQDAGAPETASPAGTAPPATGTDNPAPGLTNPPVENAETCSAEDESLKLLMVRQLWLWKLDERTILTAIPPRWDSKPKETLFETLMRSLPLHAWSTIHALIQQILLQCVKFPEEFEQAGIDYHILDIFENWIAKQEDDEVALFRRFREFVEKHDKGKDNHIHSSDQESLKIGKEVQIIYELKDALGELSILKQLFTNQKEIAERYHSTCPQGDQSISHESFIQQSRIQAFIDRADRLEANASRVLAAVDHLVTVKQAQSALIMSTLANIEASKSRQLNNFVLLLTAVTIVFTPLAFMLALFALSIEGFPQDDNGEPFYRSSWITGRLFAGELVSLFVISLGFLAIKYSNEKSEESLKHQAPKEHSIASAGRGPLEKLRLMVHRPVAPVAEGSNQTGQSKTQAIQDTKDGVLQTGEVPPVGRTWARNAAFQQPRPRGPWGRLRGREPDEPDLELQEFFRTATT</sequence>
<evidence type="ECO:0000313" key="4">
    <source>
        <dbReference type="Proteomes" id="UP001174997"/>
    </source>
</evidence>
<reference evidence="3" key="1">
    <citation type="submission" date="2023-06" db="EMBL/GenBank/DDBJ databases">
        <title>Genome-scale phylogeny and comparative genomics of the fungal order Sordariales.</title>
        <authorList>
            <consortium name="Lawrence Berkeley National Laboratory"/>
            <person name="Hensen N."/>
            <person name="Bonometti L."/>
            <person name="Westerberg I."/>
            <person name="Brannstrom I.O."/>
            <person name="Guillou S."/>
            <person name="Cros-Aarteil S."/>
            <person name="Calhoun S."/>
            <person name="Haridas S."/>
            <person name="Kuo A."/>
            <person name="Mondo S."/>
            <person name="Pangilinan J."/>
            <person name="Riley R."/>
            <person name="Labutti K."/>
            <person name="Andreopoulos B."/>
            <person name="Lipzen A."/>
            <person name="Chen C."/>
            <person name="Yanf M."/>
            <person name="Daum C."/>
            <person name="Ng V."/>
            <person name="Clum A."/>
            <person name="Steindorff A."/>
            <person name="Ohm R."/>
            <person name="Martin F."/>
            <person name="Silar P."/>
            <person name="Natvig D."/>
            <person name="Lalanne C."/>
            <person name="Gautier V."/>
            <person name="Ament-Velasquez S.L."/>
            <person name="Kruys A."/>
            <person name="Hutchinson M.I."/>
            <person name="Powell A.J."/>
            <person name="Barry K."/>
            <person name="Miller A.N."/>
            <person name="Grigoriev I.V."/>
            <person name="Debuchy R."/>
            <person name="Gladieux P."/>
            <person name="Thoren M.H."/>
            <person name="Johannesson H."/>
        </authorList>
    </citation>
    <scope>NUCLEOTIDE SEQUENCE</scope>
    <source>
        <strain evidence="3">CBS 307.81</strain>
    </source>
</reference>
<dbReference type="Proteomes" id="UP001174997">
    <property type="component" value="Unassembled WGS sequence"/>
</dbReference>
<organism evidence="3 4">
    <name type="scientific">Cercophora samala</name>
    <dbReference type="NCBI Taxonomy" id="330535"/>
    <lineage>
        <taxon>Eukaryota</taxon>
        <taxon>Fungi</taxon>
        <taxon>Dikarya</taxon>
        <taxon>Ascomycota</taxon>
        <taxon>Pezizomycotina</taxon>
        <taxon>Sordariomycetes</taxon>
        <taxon>Sordariomycetidae</taxon>
        <taxon>Sordariales</taxon>
        <taxon>Lasiosphaeriaceae</taxon>
        <taxon>Cercophora</taxon>
    </lineage>
</organism>
<dbReference type="InterPro" id="IPR050829">
    <property type="entry name" value="CorA_MIT"/>
</dbReference>
<feature type="compositionally biased region" description="Low complexity" evidence="1">
    <location>
        <begin position="137"/>
        <end position="146"/>
    </location>
</feature>
<feature type="transmembrane region" description="Helical" evidence="2">
    <location>
        <begin position="476"/>
        <end position="498"/>
    </location>
</feature>
<feature type="transmembrane region" description="Helical" evidence="2">
    <location>
        <begin position="433"/>
        <end position="456"/>
    </location>
</feature>
<evidence type="ECO:0008006" key="5">
    <source>
        <dbReference type="Google" id="ProtNLM"/>
    </source>
</evidence>
<dbReference type="PANTHER" id="PTHR47685:SF1">
    <property type="entry name" value="MAGNESIUM TRANSPORT PROTEIN CORA"/>
    <property type="match status" value="1"/>
</dbReference>
<feature type="region of interest" description="Disordered" evidence="1">
    <location>
        <begin position="127"/>
        <end position="192"/>
    </location>
</feature>
<dbReference type="AlphaFoldDB" id="A0AA39YV43"/>
<dbReference type="Gene3D" id="1.20.58.340">
    <property type="entry name" value="Magnesium transport protein CorA, transmembrane region"/>
    <property type="match status" value="1"/>
</dbReference>
<feature type="region of interest" description="Disordered" evidence="1">
    <location>
        <begin position="576"/>
        <end position="604"/>
    </location>
</feature>
<keyword evidence="2" id="KW-0812">Transmembrane</keyword>
<keyword evidence="2" id="KW-1133">Transmembrane helix</keyword>
<gene>
    <name evidence="3" type="ORF">QBC41DRAFT_50141</name>
</gene>